<name>A0A417Z0C9_9BACI</name>
<accession>A0A417Z0C9</accession>
<dbReference type="AlphaFoldDB" id="A0A417Z0C9"/>
<dbReference type="RefSeq" id="WP_118919179.1">
    <property type="nucleotide sequence ID" value="NZ_QWEG01000001.1"/>
</dbReference>
<dbReference type="GO" id="GO:0016757">
    <property type="term" value="F:glycosyltransferase activity"/>
    <property type="evidence" value="ECO:0007669"/>
    <property type="project" value="UniProtKB-KW"/>
</dbReference>
<evidence type="ECO:0000313" key="5">
    <source>
        <dbReference type="EMBL" id="RHW43572.1"/>
    </source>
</evidence>
<feature type="domain" description="Glycosyltransferase 2-like" evidence="4">
    <location>
        <begin position="4"/>
        <end position="171"/>
    </location>
</feature>
<dbReference type="InterPro" id="IPR001173">
    <property type="entry name" value="Glyco_trans_2-like"/>
</dbReference>
<sequence length="333" mass="37856">MKVSMVMAVHNGEKFLGETLQSIFAQTYPHLEIIIVNDGSTDSTKFILDHIEDPRVRFIHLEENQGAANALNIGINAAKGDWIAIQDADDISYPSRIEDQVNYLLENPSLVGIGTFVKCISGDQDIPDSAYEGMMNFKNSYVTRKQIRKVIYWGCPFTHSSVMFSKQVFSEVGGYDPQFKIAYDYDLWLKLLEKGDMEIVPKVLLDYRMHKSSLSNSDGYATLDEVQIASSRAIFRSVIQKGYNPPSVCLIGPHKACNNYLAKIVPRVDFDVFSTIDNNQKKKIANAIRNVENGNIDAILVLDFPEKHRILRMFWEKGLRFNKDVFLLINELE</sequence>
<organism evidence="5 6">
    <name type="scientific">Neobacillus notoginsengisoli</name>
    <dbReference type="NCBI Taxonomy" id="1578198"/>
    <lineage>
        <taxon>Bacteria</taxon>
        <taxon>Bacillati</taxon>
        <taxon>Bacillota</taxon>
        <taxon>Bacilli</taxon>
        <taxon>Bacillales</taxon>
        <taxon>Bacillaceae</taxon>
        <taxon>Neobacillus</taxon>
    </lineage>
</organism>
<evidence type="ECO:0000256" key="1">
    <source>
        <dbReference type="ARBA" id="ARBA00006739"/>
    </source>
</evidence>
<dbReference type="Gene3D" id="3.90.550.10">
    <property type="entry name" value="Spore Coat Polysaccharide Biosynthesis Protein SpsA, Chain A"/>
    <property type="match status" value="1"/>
</dbReference>
<comment type="caution">
    <text evidence="5">The sequence shown here is derived from an EMBL/GenBank/DDBJ whole genome shotgun (WGS) entry which is preliminary data.</text>
</comment>
<dbReference type="OrthoDB" id="9815829at2"/>
<keyword evidence="3 5" id="KW-0808">Transferase</keyword>
<protein>
    <submittedName>
        <fullName evidence="5">Glycosyltransferase</fullName>
    </submittedName>
</protein>
<keyword evidence="6" id="KW-1185">Reference proteome</keyword>
<evidence type="ECO:0000313" key="6">
    <source>
        <dbReference type="Proteomes" id="UP000284416"/>
    </source>
</evidence>
<gene>
    <name evidence="5" type="ORF">D1B31_02675</name>
</gene>
<dbReference type="InterPro" id="IPR050834">
    <property type="entry name" value="Glycosyltransf_2"/>
</dbReference>
<dbReference type="Proteomes" id="UP000284416">
    <property type="component" value="Unassembled WGS sequence"/>
</dbReference>
<dbReference type="Pfam" id="PF00535">
    <property type="entry name" value="Glycos_transf_2"/>
    <property type="match status" value="1"/>
</dbReference>
<keyword evidence="2" id="KW-0328">Glycosyltransferase</keyword>
<reference evidence="5 6" key="1">
    <citation type="journal article" date="2017" name="Int. J. Syst. Evol. Microbiol.">
        <title>Bacillus notoginsengisoli sp. nov., a novel bacterium isolated from the rhizosphere of Panax notoginseng.</title>
        <authorList>
            <person name="Zhang M.Y."/>
            <person name="Cheng J."/>
            <person name="Cai Y."/>
            <person name="Zhang T.Y."/>
            <person name="Wu Y.Y."/>
            <person name="Manikprabhu D."/>
            <person name="Li W.J."/>
            <person name="Zhang Y.X."/>
        </authorList>
    </citation>
    <scope>NUCLEOTIDE SEQUENCE [LARGE SCALE GENOMIC DNA]</scope>
    <source>
        <strain evidence="5 6">JCM 30743</strain>
    </source>
</reference>
<evidence type="ECO:0000259" key="4">
    <source>
        <dbReference type="Pfam" id="PF00535"/>
    </source>
</evidence>
<dbReference type="InterPro" id="IPR029044">
    <property type="entry name" value="Nucleotide-diphossugar_trans"/>
</dbReference>
<dbReference type="EMBL" id="QWEG01000001">
    <property type="protein sequence ID" value="RHW43572.1"/>
    <property type="molecule type" value="Genomic_DNA"/>
</dbReference>
<evidence type="ECO:0000256" key="2">
    <source>
        <dbReference type="ARBA" id="ARBA00022676"/>
    </source>
</evidence>
<dbReference type="PANTHER" id="PTHR43685:SF5">
    <property type="entry name" value="GLYCOSYLTRANSFERASE EPSE-RELATED"/>
    <property type="match status" value="1"/>
</dbReference>
<dbReference type="PANTHER" id="PTHR43685">
    <property type="entry name" value="GLYCOSYLTRANSFERASE"/>
    <property type="match status" value="1"/>
</dbReference>
<proteinExistence type="inferred from homology"/>
<dbReference type="SUPFAM" id="SSF53448">
    <property type="entry name" value="Nucleotide-diphospho-sugar transferases"/>
    <property type="match status" value="1"/>
</dbReference>
<evidence type="ECO:0000256" key="3">
    <source>
        <dbReference type="ARBA" id="ARBA00022679"/>
    </source>
</evidence>
<comment type="similarity">
    <text evidence="1">Belongs to the glycosyltransferase 2 family.</text>
</comment>